<keyword evidence="2" id="KW-1185">Reference proteome</keyword>
<protein>
    <submittedName>
        <fullName evidence="1">Peroxygenase 2</fullName>
    </submittedName>
</protein>
<sequence>MNEPADHTHRLRLCGTPVSGSHCPPARKTPGVYLEASAVLRTLKWENCLSLRRVSEPGPLLAYSNTWQVLWLLAPSQSFHPSGRMRSPRSLCMITVSDSSVHGLPRYPVAPLAYLPPVGRHRVELPRHRPPHNNLAVLDHRLSLSENEVHGPVYPAVAVELPVRLVIECVLVPLEAAVEYGRLVPQRPERHRLVPFRPRHVFERHRSRHKPGGLVRKRGRVHRLSPLLPVVLASRHYRSVYAVPVHIQVHLTFVHYNLLVVDPGLHIDHEPPLVFRAGVGRHRLPDRLELPAPILGHNNIGPRRATVSSQKLAIGCRKPLGVPVGGEQPTTFRLNVEEC</sequence>
<dbReference type="AlphaFoldDB" id="A0A5A7RCI9"/>
<comment type="caution">
    <text evidence="1">The sequence shown here is derived from an EMBL/GenBank/DDBJ whole genome shotgun (WGS) entry which is preliminary data.</text>
</comment>
<dbReference type="EMBL" id="BKCP01011626">
    <property type="protein sequence ID" value="GER55128.1"/>
    <property type="molecule type" value="Genomic_DNA"/>
</dbReference>
<evidence type="ECO:0000313" key="2">
    <source>
        <dbReference type="Proteomes" id="UP000325081"/>
    </source>
</evidence>
<accession>A0A5A7RCI9</accession>
<gene>
    <name evidence="1" type="ORF">STAS_32767</name>
</gene>
<name>A0A5A7RCI9_STRAF</name>
<reference evidence="2" key="1">
    <citation type="journal article" date="2019" name="Curr. Biol.">
        <title>Genome Sequence of Striga asiatica Provides Insight into the Evolution of Plant Parasitism.</title>
        <authorList>
            <person name="Yoshida S."/>
            <person name="Kim S."/>
            <person name="Wafula E.K."/>
            <person name="Tanskanen J."/>
            <person name="Kim Y.M."/>
            <person name="Honaas L."/>
            <person name="Yang Z."/>
            <person name="Spallek T."/>
            <person name="Conn C.E."/>
            <person name="Ichihashi Y."/>
            <person name="Cheong K."/>
            <person name="Cui S."/>
            <person name="Der J.P."/>
            <person name="Gundlach H."/>
            <person name="Jiao Y."/>
            <person name="Hori C."/>
            <person name="Ishida J.K."/>
            <person name="Kasahara H."/>
            <person name="Kiba T."/>
            <person name="Kim M.S."/>
            <person name="Koo N."/>
            <person name="Laohavisit A."/>
            <person name="Lee Y.H."/>
            <person name="Lumba S."/>
            <person name="McCourt P."/>
            <person name="Mortimer J.C."/>
            <person name="Mutuku J.M."/>
            <person name="Nomura T."/>
            <person name="Sasaki-Sekimoto Y."/>
            <person name="Seto Y."/>
            <person name="Wang Y."/>
            <person name="Wakatake T."/>
            <person name="Sakakibara H."/>
            <person name="Demura T."/>
            <person name="Yamaguchi S."/>
            <person name="Yoneyama K."/>
            <person name="Manabe R.I."/>
            <person name="Nelson D.C."/>
            <person name="Schulman A.H."/>
            <person name="Timko M.P."/>
            <person name="dePamphilis C.W."/>
            <person name="Choi D."/>
            <person name="Shirasu K."/>
        </authorList>
    </citation>
    <scope>NUCLEOTIDE SEQUENCE [LARGE SCALE GENOMIC DNA]</scope>
    <source>
        <strain evidence="2">cv. UVA1</strain>
    </source>
</reference>
<proteinExistence type="predicted"/>
<organism evidence="1 2">
    <name type="scientific">Striga asiatica</name>
    <name type="common">Asiatic witchweed</name>
    <name type="synonym">Buchnera asiatica</name>
    <dbReference type="NCBI Taxonomy" id="4170"/>
    <lineage>
        <taxon>Eukaryota</taxon>
        <taxon>Viridiplantae</taxon>
        <taxon>Streptophyta</taxon>
        <taxon>Embryophyta</taxon>
        <taxon>Tracheophyta</taxon>
        <taxon>Spermatophyta</taxon>
        <taxon>Magnoliopsida</taxon>
        <taxon>eudicotyledons</taxon>
        <taxon>Gunneridae</taxon>
        <taxon>Pentapetalae</taxon>
        <taxon>asterids</taxon>
        <taxon>lamiids</taxon>
        <taxon>Lamiales</taxon>
        <taxon>Orobanchaceae</taxon>
        <taxon>Buchnereae</taxon>
        <taxon>Striga</taxon>
    </lineage>
</organism>
<dbReference type="Proteomes" id="UP000325081">
    <property type="component" value="Unassembled WGS sequence"/>
</dbReference>
<evidence type="ECO:0000313" key="1">
    <source>
        <dbReference type="EMBL" id="GER55128.1"/>
    </source>
</evidence>